<dbReference type="EMBL" id="FQUJ01000012">
    <property type="protein sequence ID" value="SHF45299.1"/>
    <property type="molecule type" value="Genomic_DNA"/>
</dbReference>
<dbReference type="GO" id="GO:0005576">
    <property type="term" value="C:extracellular region"/>
    <property type="evidence" value="ECO:0007669"/>
    <property type="project" value="TreeGrafter"/>
</dbReference>
<dbReference type="Proteomes" id="UP000184346">
    <property type="component" value="Unassembled WGS sequence"/>
</dbReference>
<dbReference type="UniPathway" id="UPA00219"/>
<evidence type="ECO:0000256" key="7">
    <source>
        <dbReference type="ARBA" id="ARBA00022984"/>
    </source>
</evidence>
<evidence type="ECO:0000256" key="1">
    <source>
        <dbReference type="ARBA" id="ARBA00004752"/>
    </source>
</evidence>
<keyword evidence="7 9" id="KW-0573">Peptidoglycan synthesis</keyword>
<dbReference type="AlphaFoldDB" id="A0A1M5BRY9"/>
<dbReference type="InterPro" id="IPR005490">
    <property type="entry name" value="LD_TPept_cat_dom"/>
</dbReference>
<evidence type="ECO:0000256" key="10">
    <source>
        <dbReference type="SAM" id="SignalP"/>
    </source>
</evidence>
<dbReference type="PANTHER" id="PTHR30582">
    <property type="entry name" value="L,D-TRANSPEPTIDASE"/>
    <property type="match status" value="1"/>
</dbReference>
<protein>
    <submittedName>
        <fullName evidence="12">L,D-transpeptidase ErfK/SrfK</fullName>
    </submittedName>
</protein>
<dbReference type="PROSITE" id="PS52029">
    <property type="entry name" value="LD_TPASE"/>
    <property type="match status" value="1"/>
</dbReference>
<feature type="signal peptide" evidence="10">
    <location>
        <begin position="1"/>
        <end position="25"/>
    </location>
</feature>
<proteinExistence type="inferred from homology"/>
<comment type="similarity">
    <text evidence="2">Belongs to the YkuD family.</text>
</comment>
<dbReference type="SUPFAM" id="SSF141523">
    <property type="entry name" value="L,D-transpeptidase catalytic domain-like"/>
    <property type="match status" value="1"/>
</dbReference>
<dbReference type="Pfam" id="PF03734">
    <property type="entry name" value="YkuD"/>
    <property type="match status" value="1"/>
</dbReference>
<dbReference type="GO" id="GO:0008360">
    <property type="term" value="P:regulation of cell shape"/>
    <property type="evidence" value="ECO:0007669"/>
    <property type="project" value="UniProtKB-UniRule"/>
</dbReference>
<accession>A0A1M5BRY9</accession>
<dbReference type="InterPro" id="IPR038063">
    <property type="entry name" value="Transpep_catalytic_dom"/>
</dbReference>
<name>A0A1M5BRY9_9GAMM</name>
<evidence type="ECO:0000259" key="11">
    <source>
        <dbReference type="PROSITE" id="PS52029"/>
    </source>
</evidence>
<dbReference type="GO" id="GO:0018104">
    <property type="term" value="P:peptidoglycan-protein cross-linking"/>
    <property type="evidence" value="ECO:0007669"/>
    <property type="project" value="TreeGrafter"/>
</dbReference>
<keyword evidence="4" id="KW-0808">Transferase</keyword>
<dbReference type="InterPro" id="IPR050979">
    <property type="entry name" value="LD-transpeptidase"/>
</dbReference>
<evidence type="ECO:0000256" key="4">
    <source>
        <dbReference type="ARBA" id="ARBA00022679"/>
    </source>
</evidence>
<dbReference type="RefSeq" id="WP_072823671.1">
    <property type="nucleotide sequence ID" value="NZ_FQUJ01000012.1"/>
</dbReference>
<dbReference type="Gene3D" id="2.40.440.10">
    <property type="entry name" value="L,D-transpeptidase catalytic domain-like"/>
    <property type="match status" value="1"/>
</dbReference>
<dbReference type="STRING" id="1121942.SAMN02745148_02659"/>
<evidence type="ECO:0000256" key="9">
    <source>
        <dbReference type="PROSITE-ProRule" id="PRU01373"/>
    </source>
</evidence>
<keyword evidence="13" id="KW-1185">Reference proteome</keyword>
<dbReference type="PANTHER" id="PTHR30582:SF24">
    <property type="entry name" value="L,D-TRANSPEPTIDASE ERFK_SRFK-RELATED"/>
    <property type="match status" value="1"/>
</dbReference>
<dbReference type="CDD" id="cd16913">
    <property type="entry name" value="YkuD_like"/>
    <property type="match status" value="1"/>
</dbReference>
<keyword evidence="10" id="KW-0732">Signal</keyword>
<evidence type="ECO:0000256" key="5">
    <source>
        <dbReference type="ARBA" id="ARBA00022801"/>
    </source>
</evidence>
<dbReference type="InterPro" id="IPR018392">
    <property type="entry name" value="LysM"/>
</dbReference>
<feature type="active site" description="Nucleophile" evidence="9">
    <location>
        <position position="223"/>
    </location>
</feature>
<evidence type="ECO:0000256" key="3">
    <source>
        <dbReference type="ARBA" id="ARBA00022676"/>
    </source>
</evidence>
<dbReference type="GO" id="GO:0016757">
    <property type="term" value="F:glycosyltransferase activity"/>
    <property type="evidence" value="ECO:0007669"/>
    <property type="project" value="UniProtKB-KW"/>
</dbReference>
<gene>
    <name evidence="12" type="ORF">SAMN02745148_02659</name>
</gene>
<dbReference type="GO" id="GO:0071972">
    <property type="term" value="F:peptidoglycan L,D-transpeptidase activity"/>
    <property type="evidence" value="ECO:0007669"/>
    <property type="project" value="TreeGrafter"/>
</dbReference>
<evidence type="ECO:0000256" key="6">
    <source>
        <dbReference type="ARBA" id="ARBA00022960"/>
    </source>
</evidence>
<dbReference type="CDD" id="cd00118">
    <property type="entry name" value="LysM"/>
    <property type="match status" value="1"/>
</dbReference>
<evidence type="ECO:0000313" key="13">
    <source>
        <dbReference type="Proteomes" id="UP000184346"/>
    </source>
</evidence>
<dbReference type="OrthoDB" id="9787225at2"/>
<feature type="domain" description="L,D-TPase catalytic" evidence="11">
    <location>
        <begin position="108"/>
        <end position="247"/>
    </location>
</feature>
<reference evidence="12 13" key="1">
    <citation type="submission" date="2016-11" db="EMBL/GenBank/DDBJ databases">
        <authorList>
            <person name="Jaros S."/>
            <person name="Januszkiewicz K."/>
            <person name="Wedrychowicz H."/>
        </authorList>
    </citation>
    <scope>NUCLEOTIDE SEQUENCE [LARGE SCALE GENOMIC DNA]</scope>
    <source>
        <strain evidence="12 13">DSM 19980</strain>
    </source>
</reference>
<feature type="active site" description="Proton donor/acceptor" evidence="9">
    <location>
        <position position="207"/>
    </location>
</feature>
<evidence type="ECO:0000256" key="2">
    <source>
        <dbReference type="ARBA" id="ARBA00005992"/>
    </source>
</evidence>
<keyword evidence="5" id="KW-0378">Hydrolase</keyword>
<keyword evidence="8 9" id="KW-0961">Cell wall biogenesis/degradation</keyword>
<comment type="pathway">
    <text evidence="1 9">Cell wall biogenesis; peptidoglycan biosynthesis.</text>
</comment>
<dbReference type="GO" id="GO:0071555">
    <property type="term" value="P:cell wall organization"/>
    <property type="evidence" value="ECO:0007669"/>
    <property type="project" value="UniProtKB-UniRule"/>
</dbReference>
<keyword evidence="3" id="KW-0328">Glycosyltransferase</keyword>
<evidence type="ECO:0000256" key="8">
    <source>
        <dbReference type="ARBA" id="ARBA00023316"/>
    </source>
</evidence>
<feature type="chain" id="PRO_5012115522" evidence="10">
    <location>
        <begin position="26"/>
        <end position="359"/>
    </location>
</feature>
<organism evidence="12 13">
    <name type="scientific">Modicisalibacter ilicicola DSM 19980</name>
    <dbReference type="NCBI Taxonomy" id="1121942"/>
    <lineage>
        <taxon>Bacteria</taxon>
        <taxon>Pseudomonadati</taxon>
        <taxon>Pseudomonadota</taxon>
        <taxon>Gammaproteobacteria</taxon>
        <taxon>Oceanospirillales</taxon>
        <taxon>Halomonadaceae</taxon>
        <taxon>Modicisalibacter</taxon>
    </lineage>
</organism>
<evidence type="ECO:0000313" key="12">
    <source>
        <dbReference type="EMBL" id="SHF45299.1"/>
    </source>
</evidence>
<keyword evidence="6 9" id="KW-0133">Cell shape</keyword>
<sequence>MRPTRTTPRLWLALCLLALPFSLPAEEGDVRQQPGVERYPLQEGSDVVGQVQTVEASQDDTLIDIGRRYGIGYEQMRRANPGVSVWMPGKGTEVLVPTRFILPPGPREGVVVNVAEMRLYYYPPVQEGEVRQVETYPVSVGRMDWKTPLGETTIIAKAKDPAWYPPESIIKEHAEDGRSLPRVVPPGPDNPLGRYAMRLDIAGYLIHGTNRPDGVGMRVTHGCIRMLPEDIENLFSRLPVGTKVRLINSPLKVGWSSSGILHVQVYPALEEAEDTPTRRLDEVFETVSNSVEGHRYPVDFARLRGAVENASGMAEPLILVEQPFEIVERPRRVDPFYDRLELFETLYSQLEAQVSNDDA</sequence>